<gene>
    <name evidence="1" type="ORF">V1478_004367</name>
</gene>
<comment type="caution">
    <text evidence="1">The sequence shown here is derived from an EMBL/GenBank/DDBJ whole genome shotgun (WGS) entry which is preliminary data.</text>
</comment>
<keyword evidence="2" id="KW-1185">Reference proteome</keyword>
<proteinExistence type="predicted"/>
<sequence length="82" mass="9166">MRKRLGEGLSSEGKVKRGVLLSFIEVSLLGSCEKAEEMQSMGTLELEIFEHGKVEKSPLGEDLSCWNDNYEEAGQCYRPRGV</sequence>
<evidence type="ECO:0000313" key="2">
    <source>
        <dbReference type="Proteomes" id="UP001607302"/>
    </source>
</evidence>
<protein>
    <submittedName>
        <fullName evidence="1">Uncharacterized protein</fullName>
    </submittedName>
</protein>
<dbReference type="AlphaFoldDB" id="A0ABD2BI61"/>
<dbReference type="Proteomes" id="UP001607302">
    <property type="component" value="Unassembled WGS sequence"/>
</dbReference>
<reference evidence="1 2" key="1">
    <citation type="journal article" date="2024" name="Ann. Entomol. Soc. Am.">
        <title>Genomic analyses of the southern and eastern yellowjacket wasps (Hymenoptera: Vespidae) reveal evolutionary signatures of social life.</title>
        <authorList>
            <person name="Catto M.A."/>
            <person name="Caine P.B."/>
            <person name="Orr S.E."/>
            <person name="Hunt B.G."/>
            <person name="Goodisman M.A.D."/>
        </authorList>
    </citation>
    <scope>NUCLEOTIDE SEQUENCE [LARGE SCALE GENOMIC DNA]</scope>
    <source>
        <strain evidence="1">233</strain>
        <tissue evidence="1">Head and thorax</tissue>
    </source>
</reference>
<dbReference type="EMBL" id="JAUDFV010000096">
    <property type="protein sequence ID" value="KAL2732108.1"/>
    <property type="molecule type" value="Genomic_DNA"/>
</dbReference>
<accession>A0ABD2BI61</accession>
<organism evidence="1 2">
    <name type="scientific">Vespula squamosa</name>
    <name type="common">Southern yellow jacket</name>
    <name type="synonym">Wasp</name>
    <dbReference type="NCBI Taxonomy" id="30214"/>
    <lineage>
        <taxon>Eukaryota</taxon>
        <taxon>Metazoa</taxon>
        <taxon>Ecdysozoa</taxon>
        <taxon>Arthropoda</taxon>
        <taxon>Hexapoda</taxon>
        <taxon>Insecta</taxon>
        <taxon>Pterygota</taxon>
        <taxon>Neoptera</taxon>
        <taxon>Endopterygota</taxon>
        <taxon>Hymenoptera</taxon>
        <taxon>Apocrita</taxon>
        <taxon>Aculeata</taxon>
        <taxon>Vespoidea</taxon>
        <taxon>Vespidae</taxon>
        <taxon>Vespinae</taxon>
        <taxon>Vespula</taxon>
    </lineage>
</organism>
<evidence type="ECO:0000313" key="1">
    <source>
        <dbReference type="EMBL" id="KAL2732108.1"/>
    </source>
</evidence>
<name>A0ABD2BI61_VESSQ</name>